<dbReference type="Proteomes" id="UP001060215">
    <property type="component" value="Chromosome 9"/>
</dbReference>
<protein>
    <submittedName>
        <fullName evidence="1">Auxin-responsive protein SAUR62</fullName>
    </submittedName>
</protein>
<reference evidence="1 2" key="1">
    <citation type="journal article" date="2022" name="Plant J.">
        <title>Chromosome-level genome of Camellia lanceoleosa provides a valuable resource for understanding genome evolution and self-incompatibility.</title>
        <authorList>
            <person name="Gong W."/>
            <person name="Xiao S."/>
            <person name="Wang L."/>
            <person name="Liao Z."/>
            <person name="Chang Y."/>
            <person name="Mo W."/>
            <person name="Hu G."/>
            <person name="Li W."/>
            <person name="Zhao G."/>
            <person name="Zhu H."/>
            <person name="Hu X."/>
            <person name="Ji K."/>
            <person name="Xiang X."/>
            <person name="Song Q."/>
            <person name="Yuan D."/>
            <person name="Jin S."/>
            <person name="Zhang L."/>
        </authorList>
    </citation>
    <scope>NUCLEOTIDE SEQUENCE [LARGE SCALE GENOMIC DNA]</scope>
    <source>
        <strain evidence="1">SQ_2022a</strain>
    </source>
</reference>
<evidence type="ECO:0000313" key="1">
    <source>
        <dbReference type="EMBL" id="KAI8004123.1"/>
    </source>
</evidence>
<dbReference type="EMBL" id="CM045766">
    <property type="protein sequence ID" value="KAI8004123.1"/>
    <property type="molecule type" value="Genomic_DNA"/>
</dbReference>
<sequence>MARTWQKIAVAIGRKTIALSRTKGTTMDTDRCNKGHFVVYSIDQMRFVIPLAYLHNTVFRELFKMFEEEFGLPRDGPIMLPCDAVFIDYILSLVRRGLAQDLEQASVFLVVGSRGTLPFVHQQETSKQVDVCG</sequence>
<accession>A0ACC0GUB7</accession>
<proteinExistence type="predicted"/>
<gene>
    <name evidence="1" type="ORF">LOK49_LG08G03140</name>
</gene>
<evidence type="ECO:0000313" key="2">
    <source>
        <dbReference type="Proteomes" id="UP001060215"/>
    </source>
</evidence>
<name>A0ACC0GUB7_9ERIC</name>
<keyword evidence="2" id="KW-1185">Reference proteome</keyword>
<organism evidence="1 2">
    <name type="scientific">Camellia lanceoleosa</name>
    <dbReference type="NCBI Taxonomy" id="1840588"/>
    <lineage>
        <taxon>Eukaryota</taxon>
        <taxon>Viridiplantae</taxon>
        <taxon>Streptophyta</taxon>
        <taxon>Embryophyta</taxon>
        <taxon>Tracheophyta</taxon>
        <taxon>Spermatophyta</taxon>
        <taxon>Magnoliopsida</taxon>
        <taxon>eudicotyledons</taxon>
        <taxon>Gunneridae</taxon>
        <taxon>Pentapetalae</taxon>
        <taxon>asterids</taxon>
        <taxon>Ericales</taxon>
        <taxon>Theaceae</taxon>
        <taxon>Camellia</taxon>
    </lineage>
</organism>
<comment type="caution">
    <text evidence="1">The sequence shown here is derived from an EMBL/GenBank/DDBJ whole genome shotgun (WGS) entry which is preliminary data.</text>
</comment>